<dbReference type="EMBL" id="FOMT01000006">
    <property type="protein sequence ID" value="SFF16837.1"/>
    <property type="molecule type" value="Genomic_DNA"/>
</dbReference>
<evidence type="ECO:0000256" key="1">
    <source>
        <dbReference type="SAM" id="SignalP"/>
    </source>
</evidence>
<name>A0A1I2GJ14_9BACL</name>
<reference evidence="3" key="1">
    <citation type="submission" date="2016-10" db="EMBL/GenBank/DDBJ databases">
        <authorList>
            <person name="Varghese N."/>
            <person name="Submissions S."/>
        </authorList>
    </citation>
    <scope>NUCLEOTIDE SEQUENCE [LARGE SCALE GENOMIC DNA]</scope>
    <source>
        <strain evidence="3">CGMCC 1.10784</strain>
    </source>
</reference>
<dbReference type="Proteomes" id="UP000198855">
    <property type="component" value="Unassembled WGS sequence"/>
</dbReference>
<feature type="signal peptide" evidence="1">
    <location>
        <begin position="1"/>
        <end position="21"/>
    </location>
</feature>
<dbReference type="RefSeq" id="WP_091189387.1">
    <property type="nucleotide sequence ID" value="NZ_FOMT01000006.1"/>
</dbReference>
<protein>
    <recommendedName>
        <fullName evidence="4">Peptidase propeptide and YPEB domain-containing protein</fullName>
    </recommendedName>
</protein>
<proteinExistence type="predicted"/>
<dbReference type="STRING" id="1045775.SAMN05216378_5244"/>
<evidence type="ECO:0000313" key="2">
    <source>
        <dbReference type="EMBL" id="SFF16837.1"/>
    </source>
</evidence>
<keyword evidence="1" id="KW-0732">Signal</keyword>
<organism evidence="2 3">
    <name type="scientific">Paenibacillus catalpae</name>
    <dbReference type="NCBI Taxonomy" id="1045775"/>
    <lineage>
        <taxon>Bacteria</taxon>
        <taxon>Bacillati</taxon>
        <taxon>Bacillota</taxon>
        <taxon>Bacilli</taxon>
        <taxon>Bacillales</taxon>
        <taxon>Paenibacillaceae</taxon>
        <taxon>Paenibacillus</taxon>
    </lineage>
</organism>
<accession>A0A1I2GJ14</accession>
<dbReference type="AlphaFoldDB" id="A0A1I2GJ14"/>
<evidence type="ECO:0000313" key="3">
    <source>
        <dbReference type="Proteomes" id="UP000198855"/>
    </source>
</evidence>
<sequence>MRKKMAARVLATLGVATALIAGNGVMSVYASSNSDAQEVEIIGKHQQPDIAGPGSEPGIINKDLPVNEKIAVVSAEKAIQEKFKVSLSGFKISYDLGNRVDKEGTFYFVTFVEQTYEYSDEELLKAKRDLKDGKDIGIEQNDIYTAFVNAETGEIDSVEKNWAAPEGAN</sequence>
<gene>
    <name evidence="2" type="ORF">SAMN05216378_5244</name>
</gene>
<evidence type="ECO:0008006" key="4">
    <source>
        <dbReference type="Google" id="ProtNLM"/>
    </source>
</evidence>
<dbReference type="OrthoDB" id="2610142at2"/>
<keyword evidence="3" id="KW-1185">Reference proteome</keyword>
<feature type="chain" id="PRO_5039031931" description="Peptidase propeptide and YPEB domain-containing protein" evidence="1">
    <location>
        <begin position="22"/>
        <end position="169"/>
    </location>
</feature>